<dbReference type="SUPFAM" id="SSF117916">
    <property type="entry name" value="Fe-S cluster assembly (FSCA) domain-like"/>
    <property type="match status" value="1"/>
</dbReference>
<dbReference type="SUPFAM" id="SSF110836">
    <property type="entry name" value="Hypothetical protein SAV1430"/>
    <property type="match status" value="1"/>
</dbReference>
<dbReference type="Gramene" id="GBG64837">
    <property type="protein sequence ID" value="GBG64837"/>
    <property type="gene ID" value="CBR_g48305"/>
</dbReference>
<proteinExistence type="inferred from homology"/>
<comment type="function">
    <text evidence="1">Molecular scaffold for [Fe-S] cluster assembly of mitochondrial iron-sulfur proteins.</text>
</comment>
<gene>
    <name evidence="4" type="ORF">CBR_g48305</name>
</gene>
<dbReference type="InterPro" id="IPR036498">
    <property type="entry name" value="Nfu/NifU_N_sf"/>
</dbReference>
<organism evidence="4 5">
    <name type="scientific">Chara braunii</name>
    <name type="common">Braun's stonewort</name>
    <dbReference type="NCBI Taxonomy" id="69332"/>
    <lineage>
        <taxon>Eukaryota</taxon>
        <taxon>Viridiplantae</taxon>
        <taxon>Streptophyta</taxon>
        <taxon>Charophyceae</taxon>
        <taxon>Charales</taxon>
        <taxon>Characeae</taxon>
        <taxon>Chara</taxon>
    </lineage>
</organism>
<evidence type="ECO:0000259" key="3">
    <source>
        <dbReference type="SMART" id="SM00932"/>
    </source>
</evidence>
<dbReference type="InterPro" id="IPR001075">
    <property type="entry name" value="NIF_FeS_clus_asmbl_NifU_C"/>
</dbReference>
<dbReference type="GO" id="GO:0005506">
    <property type="term" value="F:iron ion binding"/>
    <property type="evidence" value="ECO:0007669"/>
    <property type="project" value="InterPro"/>
</dbReference>
<evidence type="ECO:0000256" key="2">
    <source>
        <dbReference type="ARBA" id="ARBA00006420"/>
    </source>
</evidence>
<dbReference type="EMBL" id="BFEA01000055">
    <property type="protein sequence ID" value="GBG64837.1"/>
    <property type="molecule type" value="Genomic_DNA"/>
</dbReference>
<accession>A0A388K470</accession>
<dbReference type="Pfam" id="PF08712">
    <property type="entry name" value="Nfu_N"/>
    <property type="match status" value="1"/>
</dbReference>
<feature type="domain" description="Scaffold protein Nfu/NifU N-terminal" evidence="3">
    <location>
        <begin position="121"/>
        <end position="207"/>
    </location>
</feature>
<name>A0A388K470_CHABU</name>
<dbReference type="PANTHER" id="PTHR11178">
    <property type="entry name" value="IRON-SULFUR CLUSTER SCAFFOLD PROTEIN NFU-RELATED"/>
    <property type="match status" value="1"/>
</dbReference>
<dbReference type="GO" id="GO:0016226">
    <property type="term" value="P:iron-sulfur cluster assembly"/>
    <property type="evidence" value="ECO:0007669"/>
    <property type="project" value="InterPro"/>
</dbReference>
<evidence type="ECO:0000313" key="5">
    <source>
        <dbReference type="Proteomes" id="UP000265515"/>
    </source>
</evidence>
<dbReference type="SMART" id="SM00932">
    <property type="entry name" value="Nfu_N"/>
    <property type="match status" value="1"/>
</dbReference>
<dbReference type="PANTHER" id="PTHR11178:SF1">
    <property type="entry name" value="NFU1 IRON-SULFUR CLUSTER SCAFFOLD HOMOLOG, MITOCHONDRIAL"/>
    <property type="match status" value="1"/>
</dbReference>
<dbReference type="OrthoDB" id="565552at2759"/>
<dbReference type="AlphaFoldDB" id="A0A388K470"/>
<reference evidence="4 5" key="1">
    <citation type="journal article" date="2018" name="Cell">
        <title>The Chara Genome: Secondary Complexity and Implications for Plant Terrestrialization.</title>
        <authorList>
            <person name="Nishiyama T."/>
            <person name="Sakayama H."/>
            <person name="Vries J.D."/>
            <person name="Buschmann H."/>
            <person name="Saint-Marcoux D."/>
            <person name="Ullrich K.K."/>
            <person name="Haas F.B."/>
            <person name="Vanderstraeten L."/>
            <person name="Becker D."/>
            <person name="Lang D."/>
            <person name="Vosolsobe S."/>
            <person name="Rombauts S."/>
            <person name="Wilhelmsson P.K.I."/>
            <person name="Janitza P."/>
            <person name="Kern R."/>
            <person name="Heyl A."/>
            <person name="Rumpler F."/>
            <person name="Villalobos L.I.A.C."/>
            <person name="Clay J.M."/>
            <person name="Skokan R."/>
            <person name="Toyoda A."/>
            <person name="Suzuki Y."/>
            <person name="Kagoshima H."/>
            <person name="Schijlen E."/>
            <person name="Tajeshwar N."/>
            <person name="Catarino B."/>
            <person name="Hetherington A.J."/>
            <person name="Saltykova A."/>
            <person name="Bonnot C."/>
            <person name="Breuninger H."/>
            <person name="Symeonidi A."/>
            <person name="Radhakrishnan G.V."/>
            <person name="Van Nieuwerburgh F."/>
            <person name="Deforce D."/>
            <person name="Chang C."/>
            <person name="Karol K.G."/>
            <person name="Hedrich R."/>
            <person name="Ulvskov P."/>
            <person name="Glockner G."/>
            <person name="Delwiche C.F."/>
            <person name="Petrasek J."/>
            <person name="Van de Peer Y."/>
            <person name="Friml J."/>
            <person name="Beilby M."/>
            <person name="Dolan L."/>
            <person name="Kohara Y."/>
            <person name="Sugano S."/>
            <person name="Fujiyama A."/>
            <person name="Delaux P.-M."/>
            <person name="Quint M."/>
            <person name="TheiBen G."/>
            <person name="Hagemann M."/>
            <person name="Harholt J."/>
            <person name="Dunand C."/>
            <person name="Zachgo S."/>
            <person name="Langdale J."/>
            <person name="Maumus F."/>
            <person name="Straeten D.V.D."/>
            <person name="Gould S.B."/>
            <person name="Rensing S.A."/>
        </authorList>
    </citation>
    <scope>NUCLEOTIDE SEQUENCE [LARGE SCALE GENOMIC DNA]</scope>
    <source>
        <strain evidence="4 5">S276</strain>
    </source>
</reference>
<dbReference type="Gene3D" id="3.30.1370.70">
    <property type="entry name" value="Scaffold protein Nfu/NifU, N-terminal domain"/>
    <property type="match status" value="1"/>
</dbReference>
<comment type="similarity">
    <text evidence="2">Belongs to the NifU family.</text>
</comment>
<dbReference type="FunFam" id="3.30.1370.70:FF:000001">
    <property type="entry name" value="NifU-like protein 4, mitochondrial"/>
    <property type="match status" value="1"/>
</dbReference>
<sequence length="329" mass="35882">MTTAVKVYRLLRNGGKHVSSGAREVSRSRLLRHFLAGKSANDSPAQLASSQYRTMSICGGDHAVEAQIDGCRDRDRVREGSTIGIGHVASRGVILRENPDRSFSSPFGALGLTGWRRGMFIQTQETPNPSSLMFLPGRAVLEEGSADFANARAAMASPLAKALFMIDGVTRVFFGSDFVTVTKTEEADWAVLKPTVFAAIMDFYASGEPLTYDAETIAASDTAIHEDDDEVVAMIKELLETRIRPSVKEDGGDIVYRGFDRETGIVKLKLQGACSGCPSSSVTLKSGIENMLMHFVPEVQGVEQVMDDEPYEMIGNQEFNKLEEKLGSR</sequence>
<comment type="caution">
    <text evidence="4">The sequence shown here is derived from an EMBL/GenBank/DDBJ whole genome shotgun (WGS) entry which is preliminary data.</text>
</comment>
<dbReference type="STRING" id="69332.A0A388K470"/>
<dbReference type="Gene3D" id="3.30.300.130">
    <property type="entry name" value="Fe-S cluster assembly (FSCA)"/>
    <property type="match status" value="1"/>
</dbReference>
<dbReference type="GO" id="GO:0005739">
    <property type="term" value="C:mitochondrion"/>
    <property type="evidence" value="ECO:0007669"/>
    <property type="project" value="TreeGrafter"/>
</dbReference>
<dbReference type="Proteomes" id="UP000265515">
    <property type="component" value="Unassembled WGS sequence"/>
</dbReference>
<evidence type="ECO:0000256" key="1">
    <source>
        <dbReference type="ARBA" id="ARBA00002175"/>
    </source>
</evidence>
<dbReference type="Pfam" id="PF01106">
    <property type="entry name" value="NifU"/>
    <property type="match status" value="1"/>
</dbReference>
<dbReference type="FunFam" id="3.30.300.130:FF:000001">
    <property type="entry name" value="NFU1 iron-sulfur cluster scaffold"/>
    <property type="match status" value="1"/>
</dbReference>
<dbReference type="InterPro" id="IPR014824">
    <property type="entry name" value="Nfu/NifU_N"/>
</dbReference>
<dbReference type="GO" id="GO:0051536">
    <property type="term" value="F:iron-sulfur cluster binding"/>
    <property type="evidence" value="ECO:0007669"/>
    <property type="project" value="InterPro"/>
</dbReference>
<dbReference type="InterPro" id="IPR034904">
    <property type="entry name" value="FSCA_dom_sf"/>
</dbReference>
<evidence type="ECO:0000313" key="4">
    <source>
        <dbReference type="EMBL" id="GBG64837.1"/>
    </source>
</evidence>
<protein>
    <recommendedName>
        <fullName evidence="3">Scaffold protein Nfu/NifU N-terminal domain-containing protein</fullName>
    </recommendedName>
</protein>
<keyword evidence="5" id="KW-1185">Reference proteome</keyword>